<dbReference type="SUPFAM" id="SSF51419">
    <property type="entry name" value="PLP-binding barrel"/>
    <property type="match status" value="1"/>
</dbReference>
<sequence>MRDYRYYKEVCTGLPMPFAFVDLDLLQQNIQSVLHLANGKKVRIASKSIRSVDVLRRILQANAQFQGIMCFTVPEALYLAQQGFTDLLLGYPAADARLLESVAMHQREGRSITLMVDCETHVAQAEAAAAKYGVRLPLCVDIDMSIDVPGLHFGVWRSPIRSTAAALSLIERIAQSKHVVLDGLLGYEAQVAGLGDRVPGQALKNAIVRLLKRRSIREAAARRAELVAAIVRLGIPPLRFVNAGGTGSLHTSSVEPAVTEVTAGSGFYSPGLFDQYRDFSFLPAAGYAIEIVRQPRGDLYTCLGGGYTASGAAGSDKLPRPYLPQGTALLTMEGAGEVQTPIRYNGLEELKLGDPIFMRHSKAGELCERFAHLYYISNGSIVGKTTTYRGDGLCFL</sequence>
<dbReference type="EMBL" id="LS992241">
    <property type="protein sequence ID" value="SYX83075.1"/>
    <property type="molecule type" value="Genomic_DNA"/>
</dbReference>
<dbReference type="Pfam" id="PF01168">
    <property type="entry name" value="Ala_racemase_N"/>
    <property type="match status" value="1"/>
</dbReference>
<reference evidence="3" key="1">
    <citation type="submission" date="2018-08" db="EMBL/GenBank/DDBJ databases">
        <authorList>
            <person name="Chevrot R."/>
        </authorList>
    </citation>
    <scope>NUCLEOTIDE SEQUENCE [LARGE SCALE GENOMIC DNA]</scope>
</reference>
<proteinExistence type="predicted"/>
<organism evidence="2 3">
    <name type="scientific">Paenibacillus alvei</name>
    <name type="common">Bacillus alvei</name>
    <dbReference type="NCBI Taxonomy" id="44250"/>
    <lineage>
        <taxon>Bacteria</taxon>
        <taxon>Bacillati</taxon>
        <taxon>Bacillota</taxon>
        <taxon>Bacilli</taxon>
        <taxon>Bacillales</taxon>
        <taxon>Paenibacillaceae</taxon>
        <taxon>Paenibacillus</taxon>
    </lineage>
</organism>
<dbReference type="PANTHER" id="PTHR28004:SF2">
    <property type="entry name" value="D-SERINE DEHYDRATASE"/>
    <property type="match status" value="1"/>
</dbReference>
<dbReference type="RefSeq" id="WP_138185220.1">
    <property type="nucleotide sequence ID" value="NZ_LS992241.1"/>
</dbReference>
<feature type="domain" description="Alanine racemase N-terminal" evidence="1">
    <location>
        <begin position="21"/>
        <end position="268"/>
    </location>
</feature>
<name>A0A383R7K3_PAEAL</name>
<gene>
    <name evidence="2" type="ORF">PBLR_11497</name>
</gene>
<dbReference type="CDD" id="cd06813">
    <property type="entry name" value="PLPDE_III_DSD_D-TA_like_2"/>
    <property type="match status" value="1"/>
</dbReference>
<dbReference type="PANTHER" id="PTHR28004">
    <property type="entry name" value="ZGC:162816-RELATED"/>
    <property type="match status" value="1"/>
</dbReference>
<dbReference type="Proteomes" id="UP000304148">
    <property type="component" value="Chromosome"/>
</dbReference>
<dbReference type="GO" id="GO:0008721">
    <property type="term" value="F:D-serine ammonia-lyase activity"/>
    <property type="evidence" value="ECO:0007669"/>
    <property type="project" value="TreeGrafter"/>
</dbReference>
<dbReference type="GO" id="GO:0036088">
    <property type="term" value="P:D-serine catabolic process"/>
    <property type="evidence" value="ECO:0007669"/>
    <property type="project" value="TreeGrafter"/>
</dbReference>
<protein>
    <recommendedName>
        <fullName evidence="1">Alanine racemase N-terminal domain-containing protein</fullName>
    </recommendedName>
</protein>
<dbReference type="Gene3D" id="3.20.20.10">
    <property type="entry name" value="Alanine racemase"/>
    <property type="match status" value="1"/>
</dbReference>
<evidence type="ECO:0000313" key="2">
    <source>
        <dbReference type="EMBL" id="SYX83075.1"/>
    </source>
</evidence>
<dbReference type="InterPro" id="IPR001608">
    <property type="entry name" value="Ala_racemase_N"/>
</dbReference>
<evidence type="ECO:0000259" key="1">
    <source>
        <dbReference type="Pfam" id="PF01168"/>
    </source>
</evidence>
<accession>A0A383R7K3</accession>
<evidence type="ECO:0000313" key="3">
    <source>
        <dbReference type="Proteomes" id="UP000304148"/>
    </source>
</evidence>
<dbReference type="InterPro" id="IPR029066">
    <property type="entry name" value="PLP-binding_barrel"/>
</dbReference>
<dbReference type="InterPro" id="IPR051466">
    <property type="entry name" value="D-amino_acid_metab_enzyme"/>
</dbReference>
<dbReference type="AlphaFoldDB" id="A0A383R7K3"/>